<protein>
    <recommendedName>
        <fullName evidence="4">Lipoprotein</fullName>
    </recommendedName>
</protein>
<evidence type="ECO:0008006" key="4">
    <source>
        <dbReference type="Google" id="ProtNLM"/>
    </source>
</evidence>
<feature type="region of interest" description="Disordered" evidence="1">
    <location>
        <begin position="25"/>
        <end position="49"/>
    </location>
</feature>
<dbReference type="EMBL" id="BAAASG010000026">
    <property type="protein sequence ID" value="GAA2519244.1"/>
    <property type="molecule type" value="Genomic_DNA"/>
</dbReference>
<sequence length="227" mass="24866">MKIDHIDTFGTGVDLGAFLDAAMSDEEEGPPHMADKSAADRLPAKRRSPRGNVPLRAVAAVSVVLLLAGGCAPQDDAPNTPLPRMAKDDALKWAKDSTAHMAELTDVELLPDTAKVHFEACVGANDEVAEDGRYSLFYYVYSPAPATDHTRIVRKLRSELSKRGYEVTSYREFRSAYASAVFRARGKKTSYSVEAETVGSGKRKPQRFSFAVRTPCMLPPGVKQQQF</sequence>
<keyword evidence="3" id="KW-1185">Reference proteome</keyword>
<comment type="caution">
    <text evidence="2">The sequence shown here is derived from an EMBL/GenBank/DDBJ whole genome shotgun (WGS) entry which is preliminary data.</text>
</comment>
<evidence type="ECO:0000313" key="3">
    <source>
        <dbReference type="Proteomes" id="UP001501777"/>
    </source>
</evidence>
<name>A0ABN3NGN5_STRLO</name>
<feature type="compositionally biased region" description="Basic and acidic residues" evidence="1">
    <location>
        <begin position="29"/>
        <end position="43"/>
    </location>
</feature>
<reference evidence="2 3" key="1">
    <citation type="journal article" date="2019" name="Int. J. Syst. Evol. Microbiol.">
        <title>The Global Catalogue of Microorganisms (GCM) 10K type strain sequencing project: providing services to taxonomists for standard genome sequencing and annotation.</title>
        <authorList>
            <consortium name="The Broad Institute Genomics Platform"/>
            <consortium name="The Broad Institute Genome Sequencing Center for Infectious Disease"/>
            <person name="Wu L."/>
            <person name="Ma J."/>
        </authorList>
    </citation>
    <scope>NUCLEOTIDE SEQUENCE [LARGE SCALE GENOMIC DNA]</scope>
    <source>
        <strain evidence="2 3">JCM 4395</strain>
    </source>
</reference>
<evidence type="ECO:0000313" key="2">
    <source>
        <dbReference type="EMBL" id="GAA2519244.1"/>
    </source>
</evidence>
<dbReference type="Proteomes" id="UP001501777">
    <property type="component" value="Unassembled WGS sequence"/>
</dbReference>
<accession>A0ABN3NGN5</accession>
<evidence type="ECO:0000256" key="1">
    <source>
        <dbReference type="SAM" id="MobiDB-lite"/>
    </source>
</evidence>
<organism evidence="2 3">
    <name type="scientific">Streptomyces longisporus</name>
    <dbReference type="NCBI Taxonomy" id="1948"/>
    <lineage>
        <taxon>Bacteria</taxon>
        <taxon>Bacillati</taxon>
        <taxon>Actinomycetota</taxon>
        <taxon>Actinomycetes</taxon>
        <taxon>Kitasatosporales</taxon>
        <taxon>Streptomycetaceae</taxon>
        <taxon>Streptomyces</taxon>
    </lineage>
</organism>
<proteinExistence type="predicted"/>
<gene>
    <name evidence="2" type="ORF">GCM10010276_81500</name>
</gene>